<evidence type="ECO:0000313" key="3">
    <source>
        <dbReference type="Proteomes" id="UP000035016"/>
    </source>
</evidence>
<reference evidence="3" key="1">
    <citation type="submission" date="2015-02" db="EMBL/GenBank/DDBJ databases">
        <authorList>
            <person name="Gomez-Escribano P.J."/>
        </authorList>
    </citation>
    <scope>NUCLEOTIDE SEQUENCE [LARGE SCALE GENOMIC DNA]</scope>
    <source>
        <strain evidence="3">C34 (DSM 42122 / NRRL B-24963)</strain>
        <plasmid evidence="3">pSLE1</plasmid>
    </source>
</reference>
<evidence type="ECO:0000259" key="1">
    <source>
        <dbReference type="Pfam" id="PF08378"/>
    </source>
</evidence>
<dbReference type="KEGG" id="sle:sle1_070"/>
<sequence length="216" mass="22994">MSAGGSAAREAARLRASARRGLWRRLLAWLGLDRQTAHREAVAARWDLGAAAEANTARMLAPLETAGWHVLHDRGLPGSRANLDHVLISPCGTAVVVLDTKRWHAQRPTTLIRGRVCCGVEDRHGQIEAVARYAARVAQVLGMPTGSVWPLLVVHGSPISGGRLEARAPAWPGPVYVLGPDWLVPTLAQAPAGQNPQRAAQLAARVAAALPPYPSV</sequence>
<protein>
    <submittedName>
        <fullName evidence="2">Sle1_070 protein</fullName>
    </submittedName>
</protein>
<dbReference type="RefSeq" id="WP_053042668.1">
    <property type="nucleotide sequence ID" value="NZ_LN831788.1"/>
</dbReference>
<accession>A0A0F7VPD4</accession>
<dbReference type="Pfam" id="PF08378">
    <property type="entry name" value="NERD"/>
    <property type="match status" value="1"/>
</dbReference>
<keyword evidence="2" id="KW-0614">Plasmid</keyword>
<feature type="domain" description="NERD" evidence="1">
    <location>
        <begin position="49"/>
        <end position="153"/>
    </location>
</feature>
<name>A0A0F7VPD4_STRLW</name>
<dbReference type="Proteomes" id="UP000035016">
    <property type="component" value="Plasmid pSLE1"/>
</dbReference>
<proteinExistence type="predicted"/>
<dbReference type="PATRIC" id="fig|1437453.6.peg.7195"/>
<dbReference type="AlphaFoldDB" id="A0A0F7VPD4"/>
<geneLocation type="plasmid" evidence="2 3">
    <name>pSLE1</name>
</geneLocation>
<gene>
    <name evidence="2" type="ORF">sle1_070</name>
</gene>
<evidence type="ECO:0000313" key="2">
    <source>
        <dbReference type="EMBL" id="CQR59237.1"/>
    </source>
</evidence>
<dbReference type="InterPro" id="IPR011528">
    <property type="entry name" value="NERD"/>
</dbReference>
<dbReference type="EMBL" id="LN831788">
    <property type="protein sequence ID" value="CQR59237.1"/>
    <property type="molecule type" value="Genomic_DNA"/>
</dbReference>
<organism evidence="2 3">
    <name type="scientific">Streptomyces leeuwenhoekii</name>
    <dbReference type="NCBI Taxonomy" id="1437453"/>
    <lineage>
        <taxon>Bacteria</taxon>
        <taxon>Bacillati</taxon>
        <taxon>Actinomycetota</taxon>
        <taxon>Actinomycetes</taxon>
        <taxon>Kitasatosporales</taxon>
        <taxon>Streptomycetaceae</taxon>
        <taxon>Streptomyces</taxon>
    </lineage>
</organism>